<dbReference type="SUPFAM" id="SSF47384">
    <property type="entry name" value="Homodimeric domain of signal transducing histidine kinase"/>
    <property type="match status" value="1"/>
</dbReference>
<dbReference type="PROSITE" id="PS50109">
    <property type="entry name" value="HIS_KIN"/>
    <property type="match status" value="1"/>
</dbReference>
<feature type="domain" description="Histidine kinase" evidence="12">
    <location>
        <begin position="249"/>
        <end position="467"/>
    </location>
</feature>
<evidence type="ECO:0000256" key="7">
    <source>
        <dbReference type="ARBA" id="ARBA00022777"/>
    </source>
</evidence>
<dbReference type="Pfam" id="PF00512">
    <property type="entry name" value="HisKA"/>
    <property type="match status" value="1"/>
</dbReference>
<dbReference type="InterPro" id="IPR050428">
    <property type="entry name" value="TCS_sensor_his_kinase"/>
</dbReference>
<evidence type="ECO:0000256" key="11">
    <source>
        <dbReference type="SAM" id="Phobius"/>
    </source>
</evidence>
<dbReference type="CDD" id="cd00075">
    <property type="entry name" value="HATPase"/>
    <property type="match status" value="1"/>
</dbReference>
<dbReference type="InterPro" id="IPR013727">
    <property type="entry name" value="2CSK_N"/>
</dbReference>
<dbReference type="Pfam" id="PF02518">
    <property type="entry name" value="HATPase_c"/>
    <property type="match status" value="1"/>
</dbReference>
<dbReference type="SMART" id="SM00388">
    <property type="entry name" value="HisKA"/>
    <property type="match status" value="1"/>
</dbReference>
<proteinExistence type="predicted"/>
<comment type="subcellular location">
    <subcellularLocation>
        <location evidence="2">Membrane</location>
        <topology evidence="2">Multi-pass membrane protein</topology>
    </subcellularLocation>
</comment>
<dbReference type="PROSITE" id="PS50885">
    <property type="entry name" value="HAMP"/>
    <property type="match status" value="1"/>
</dbReference>
<dbReference type="PANTHER" id="PTHR45436:SF15">
    <property type="entry name" value="SENSOR HISTIDINE KINASE CUSS"/>
    <property type="match status" value="1"/>
</dbReference>
<reference evidence="15" key="2">
    <citation type="submission" date="2014-11" db="EMBL/GenBank/DDBJ databases">
        <title>Draft genome sequence of Hydrogenophaga intermedia S1.</title>
        <authorList>
            <person name="Gan H.M."/>
            <person name="Chew T.H."/>
            <person name="Stolz A."/>
        </authorList>
    </citation>
    <scope>NUCLEOTIDE SEQUENCE [LARGE SCALE GENOMIC DNA]</scope>
    <source>
        <strain evidence="15">S1</strain>
    </source>
</reference>
<organism evidence="14 15">
    <name type="scientific">Hydrogenophaga intermedia</name>
    <dbReference type="NCBI Taxonomy" id="65786"/>
    <lineage>
        <taxon>Bacteria</taxon>
        <taxon>Pseudomonadati</taxon>
        <taxon>Pseudomonadota</taxon>
        <taxon>Betaproteobacteria</taxon>
        <taxon>Burkholderiales</taxon>
        <taxon>Comamonadaceae</taxon>
        <taxon>Hydrogenophaga</taxon>
    </lineage>
</organism>
<evidence type="ECO:0000259" key="13">
    <source>
        <dbReference type="PROSITE" id="PS50885"/>
    </source>
</evidence>
<dbReference type="GO" id="GO:0000155">
    <property type="term" value="F:phosphorelay sensor kinase activity"/>
    <property type="evidence" value="ECO:0007669"/>
    <property type="project" value="InterPro"/>
</dbReference>
<protein>
    <recommendedName>
        <fullName evidence="3">histidine kinase</fullName>
        <ecNumber evidence="3">2.7.13.3</ecNumber>
    </recommendedName>
</protein>
<feature type="transmembrane region" description="Helical" evidence="11">
    <location>
        <begin position="22"/>
        <end position="41"/>
    </location>
</feature>
<dbReference type="SMART" id="SM00387">
    <property type="entry name" value="HATPase_c"/>
    <property type="match status" value="1"/>
</dbReference>
<dbReference type="InterPro" id="IPR005467">
    <property type="entry name" value="His_kinase_dom"/>
</dbReference>
<dbReference type="Pfam" id="PF08521">
    <property type="entry name" value="2CSK_N"/>
    <property type="match status" value="1"/>
</dbReference>
<evidence type="ECO:0000256" key="6">
    <source>
        <dbReference type="ARBA" id="ARBA00022692"/>
    </source>
</evidence>
<dbReference type="InterPro" id="IPR003661">
    <property type="entry name" value="HisK_dim/P_dom"/>
</dbReference>
<keyword evidence="6 11" id="KW-0812">Transmembrane</keyword>
<dbReference type="CDD" id="cd00082">
    <property type="entry name" value="HisKA"/>
    <property type="match status" value="1"/>
</dbReference>
<comment type="catalytic activity">
    <reaction evidence="1">
        <text>ATP + protein L-histidine = ADP + protein N-phospho-L-histidine.</text>
        <dbReference type="EC" id="2.7.13.3"/>
    </reaction>
</comment>
<keyword evidence="9" id="KW-0902">Two-component regulatory system</keyword>
<dbReference type="Gene3D" id="3.30.565.10">
    <property type="entry name" value="Histidine kinase-like ATPase, C-terminal domain"/>
    <property type="match status" value="1"/>
</dbReference>
<evidence type="ECO:0000256" key="9">
    <source>
        <dbReference type="ARBA" id="ARBA00023012"/>
    </source>
</evidence>
<evidence type="ECO:0000313" key="14">
    <source>
        <dbReference type="EMBL" id="CDN88899.1"/>
    </source>
</evidence>
<dbReference type="SUPFAM" id="SSF55874">
    <property type="entry name" value="ATPase domain of HSP90 chaperone/DNA topoisomerase II/histidine kinase"/>
    <property type="match status" value="1"/>
</dbReference>
<dbReference type="InterPro" id="IPR004358">
    <property type="entry name" value="Sig_transdc_His_kin-like_C"/>
</dbReference>
<accession>A0A1L1PMF0</accession>
<feature type="domain" description="HAMP" evidence="13">
    <location>
        <begin position="189"/>
        <end position="241"/>
    </location>
</feature>
<keyword evidence="4" id="KW-0597">Phosphoprotein</keyword>
<dbReference type="EC" id="2.7.13.3" evidence="3"/>
<gene>
    <name evidence="14" type="ORF">BN948_03336</name>
</gene>
<dbReference type="Gene3D" id="1.10.287.130">
    <property type="match status" value="1"/>
</dbReference>
<dbReference type="PANTHER" id="PTHR45436">
    <property type="entry name" value="SENSOR HISTIDINE KINASE YKOH"/>
    <property type="match status" value="1"/>
</dbReference>
<feature type="transmembrane region" description="Helical" evidence="11">
    <location>
        <begin position="165"/>
        <end position="185"/>
    </location>
</feature>
<dbReference type="EMBL" id="CCAE010000031">
    <property type="protein sequence ID" value="CDN88899.1"/>
    <property type="molecule type" value="Genomic_DNA"/>
</dbReference>
<dbReference type="InterPro" id="IPR036097">
    <property type="entry name" value="HisK_dim/P_sf"/>
</dbReference>
<keyword evidence="7 14" id="KW-0418">Kinase</keyword>
<name>A0A1L1PMF0_HYDIT</name>
<evidence type="ECO:0000256" key="3">
    <source>
        <dbReference type="ARBA" id="ARBA00012438"/>
    </source>
</evidence>
<evidence type="ECO:0000313" key="15">
    <source>
        <dbReference type="Proteomes" id="UP000028878"/>
    </source>
</evidence>
<dbReference type="InterPro" id="IPR003594">
    <property type="entry name" value="HATPase_dom"/>
</dbReference>
<evidence type="ECO:0000256" key="5">
    <source>
        <dbReference type="ARBA" id="ARBA00022679"/>
    </source>
</evidence>
<keyword evidence="5" id="KW-0808">Transferase</keyword>
<dbReference type="InterPro" id="IPR036890">
    <property type="entry name" value="HATPase_C_sf"/>
</dbReference>
<keyword evidence="10 11" id="KW-0472">Membrane</keyword>
<dbReference type="Proteomes" id="UP000028878">
    <property type="component" value="Unassembled WGS sequence"/>
</dbReference>
<dbReference type="InterPro" id="IPR003660">
    <property type="entry name" value="HAMP_dom"/>
</dbReference>
<evidence type="ECO:0000259" key="12">
    <source>
        <dbReference type="PROSITE" id="PS50109"/>
    </source>
</evidence>
<reference evidence="15" key="1">
    <citation type="submission" date="2014-02" db="EMBL/GenBank/DDBJ databases">
        <authorList>
            <person name="Gan H."/>
        </authorList>
    </citation>
    <scope>NUCLEOTIDE SEQUENCE [LARGE SCALE GENOMIC DNA]</scope>
    <source>
        <strain evidence="15">S1</strain>
    </source>
</reference>
<evidence type="ECO:0000256" key="1">
    <source>
        <dbReference type="ARBA" id="ARBA00000085"/>
    </source>
</evidence>
<dbReference type="GO" id="GO:0005886">
    <property type="term" value="C:plasma membrane"/>
    <property type="evidence" value="ECO:0007669"/>
    <property type="project" value="TreeGrafter"/>
</dbReference>
<dbReference type="PRINTS" id="PR00344">
    <property type="entry name" value="BCTRLSENSOR"/>
</dbReference>
<dbReference type="AlphaFoldDB" id="A0A1L1PMF0"/>
<evidence type="ECO:0000256" key="8">
    <source>
        <dbReference type="ARBA" id="ARBA00022989"/>
    </source>
</evidence>
<evidence type="ECO:0000256" key="10">
    <source>
        <dbReference type="ARBA" id="ARBA00023136"/>
    </source>
</evidence>
<sequence>MNDMSPHEPPAPSLRTRLLRHVMLPLALTWLAATAITLGVAHHFTEQAFDRALLDDAYSIASHVQAMDDGEVALRLTPGEVTAALFDEAESVFFSVLRPDGSRLAGATLPPFTPPFAGQRFRYANALHHGQVVRAVVLRHDVRGEPYHVVMAHTTRVRTALVRQMLVYGALPLLLLLGLLVVWVWRGITRDLAPLSGLQAALAHRDSRDLAPVAVPPATREVEQVGQAVNALFERLDRSVRAQREFAGNVAHELRTPLARIRALAEDGLAQPEVSNTSQTLQQIASSAERAGRLVNQLLDLAVADEAALVPRRERVALAPQLGQAVLRHLDRADARGIDLGAIGIDDGGNGPVVCADAALLDGILDNLIDNALRYGGTTVNVVLRVDTAARRAEIAVEDDGPGLQPAEREALRARWTQGRDGLRLGQGAGLGLAIVARYAQLLGSELRLDEATSQGGLRASVTLPLA</sequence>
<keyword evidence="15" id="KW-1185">Reference proteome</keyword>
<evidence type="ECO:0000256" key="4">
    <source>
        <dbReference type="ARBA" id="ARBA00022553"/>
    </source>
</evidence>
<evidence type="ECO:0000256" key="2">
    <source>
        <dbReference type="ARBA" id="ARBA00004141"/>
    </source>
</evidence>
<keyword evidence="8 11" id="KW-1133">Transmembrane helix</keyword>